<evidence type="ECO:0000256" key="3">
    <source>
        <dbReference type="ARBA" id="ARBA00022448"/>
    </source>
</evidence>
<keyword evidence="3" id="KW-0813">Transport</keyword>
<accession>A0ABQ1I213</accession>
<proteinExistence type="inferred from homology"/>
<feature type="transmembrane region" description="Helical" evidence="8">
    <location>
        <begin position="180"/>
        <end position="198"/>
    </location>
</feature>
<dbReference type="InterPro" id="IPR002781">
    <property type="entry name" value="TM_pro_TauE-like"/>
</dbReference>
<feature type="transmembrane region" description="Helical" evidence="8">
    <location>
        <begin position="204"/>
        <end position="222"/>
    </location>
</feature>
<comment type="similarity">
    <text evidence="2 8">Belongs to the 4-toluene sulfonate uptake permease (TSUP) (TC 2.A.102) family.</text>
</comment>
<protein>
    <recommendedName>
        <fullName evidence="8">Probable membrane transporter protein</fullName>
    </recommendedName>
</protein>
<name>A0ABQ1I213_9ALTE</name>
<keyword evidence="7 8" id="KW-0472">Membrane</keyword>
<feature type="transmembrane region" description="Helical" evidence="8">
    <location>
        <begin position="234"/>
        <end position="251"/>
    </location>
</feature>
<comment type="subcellular location">
    <subcellularLocation>
        <location evidence="1 8">Cell membrane</location>
        <topology evidence="1 8">Multi-pass membrane protein</topology>
    </subcellularLocation>
</comment>
<evidence type="ECO:0000313" key="9">
    <source>
        <dbReference type="EMBL" id="GGB09059.1"/>
    </source>
</evidence>
<comment type="caution">
    <text evidence="9">The sequence shown here is derived from an EMBL/GenBank/DDBJ whole genome shotgun (WGS) entry which is preliminary data.</text>
</comment>
<evidence type="ECO:0000256" key="5">
    <source>
        <dbReference type="ARBA" id="ARBA00022692"/>
    </source>
</evidence>
<feature type="transmembrane region" description="Helical" evidence="8">
    <location>
        <begin position="79"/>
        <end position="97"/>
    </location>
</feature>
<evidence type="ECO:0000256" key="7">
    <source>
        <dbReference type="ARBA" id="ARBA00023136"/>
    </source>
</evidence>
<dbReference type="PANTHER" id="PTHR30269:SF0">
    <property type="entry name" value="MEMBRANE TRANSPORTER PROTEIN YFCA-RELATED"/>
    <property type="match status" value="1"/>
</dbReference>
<keyword evidence="4 8" id="KW-1003">Cell membrane</keyword>
<evidence type="ECO:0000256" key="6">
    <source>
        <dbReference type="ARBA" id="ARBA00022989"/>
    </source>
</evidence>
<sequence length="252" mass="26386">MDLTIFNAVLLLLLGLAAGVINTLAGGGSNLTLPALMIMGMPAELANATNRVGIFLQCLTGALGFKKHGKLDTQDLGPILWPTLIGGLVGALVASYAAAWLVKYLLLGAMLAMASLMLFKPSVVAPDLGTQAKTVAESSSAKWSLMLAGFYGGFVQAGVGFILLAALAGSLRYDLVRANALKLVCTLAFTSVALVVFVARGQVVWLPALVLSLGYIAGAHYAVKFAIQAEASTLKWFLFIMTLLGCIAAFWF</sequence>
<keyword evidence="6 8" id="KW-1133">Transmembrane helix</keyword>
<dbReference type="Proteomes" id="UP000651977">
    <property type="component" value="Unassembled WGS sequence"/>
</dbReference>
<dbReference type="InterPro" id="IPR052017">
    <property type="entry name" value="TSUP"/>
</dbReference>
<dbReference type="PANTHER" id="PTHR30269">
    <property type="entry name" value="TRANSMEMBRANE PROTEIN YFCA"/>
    <property type="match status" value="1"/>
</dbReference>
<gene>
    <name evidence="9" type="ORF">GCM10007414_23060</name>
</gene>
<reference evidence="10" key="1">
    <citation type="journal article" date="2019" name="Int. J. Syst. Evol. Microbiol.">
        <title>The Global Catalogue of Microorganisms (GCM) 10K type strain sequencing project: providing services to taxonomists for standard genome sequencing and annotation.</title>
        <authorList>
            <consortium name="The Broad Institute Genomics Platform"/>
            <consortium name="The Broad Institute Genome Sequencing Center for Infectious Disease"/>
            <person name="Wu L."/>
            <person name="Ma J."/>
        </authorList>
    </citation>
    <scope>NUCLEOTIDE SEQUENCE [LARGE SCALE GENOMIC DNA]</scope>
    <source>
        <strain evidence="10">CGMCC 1.10131</strain>
    </source>
</reference>
<keyword evidence="10" id="KW-1185">Reference proteome</keyword>
<feature type="transmembrane region" description="Helical" evidence="8">
    <location>
        <begin position="104"/>
        <end position="123"/>
    </location>
</feature>
<keyword evidence="5 8" id="KW-0812">Transmembrane</keyword>
<organism evidence="9 10">
    <name type="scientific">Agarivorans gilvus</name>
    <dbReference type="NCBI Taxonomy" id="680279"/>
    <lineage>
        <taxon>Bacteria</taxon>
        <taxon>Pseudomonadati</taxon>
        <taxon>Pseudomonadota</taxon>
        <taxon>Gammaproteobacteria</taxon>
        <taxon>Alteromonadales</taxon>
        <taxon>Alteromonadaceae</taxon>
        <taxon>Agarivorans</taxon>
    </lineage>
</organism>
<evidence type="ECO:0000256" key="2">
    <source>
        <dbReference type="ARBA" id="ARBA00009142"/>
    </source>
</evidence>
<evidence type="ECO:0000256" key="4">
    <source>
        <dbReference type="ARBA" id="ARBA00022475"/>
    </source>
</evidence>
<dbReference type="Pfam" id="PF01925">
    <property type="entry name" value="TauE"/>
    <property type="match status" value="1"/>
</dbReference>
<dbReference type="RefSeq" id="WP_055734665.1">
    <property type="nucleotide sequence ID" value="NZ_BMDY01000013.1"/>
</dbReference>
<evidence type="ECO:0000256" key="1">
    <source>
        <dbReference type="ARBA" id="ARBA00004651"/>
    </source>
</evidence>
<evidence type="ECO:0000313" key="10">
    <source>
        <dbReference type="Proteomes" id="UP000651977"/>
    </source>
</evidence>
<dbReference type="EMBL" id="BMDY01000013">
    <property type="protein sequence ID" value="GGB09059.1"/>
    <property type="molecule type" value="Genomic_DNA"/>
</dbReference>
<evidence type="ECO:0000256" key="8">
    <source>
        <dbReference type="RuleBase" id="RU363041"/>
    </source>
</evidence>
<feature type="transmembrane region" description="Helical" evidence="8">
    <location>
        <begin position="143"/>
        <end position="168"/>
    </location>
</feature>